<dbReference type="Gene3D" id="2.130.10.10">
    <property type="entry name" value="YVTN repeat-like/Quinoprotein amine dehydrogenase"/>
    <property type="match status" value="2"/>
</dbReference>
<dbReference type="AlphaFoldDB" id="A0A830H7T6"/>
<feature type="compositionally biased region" description="Basic and acidic residues" evidence="6">
    <location>
        <begin position="244"/>
        <end position="259"/>
    </location>
</feature>
<comment type="caution">
    <text evidence="8">The sequence shown here is derived from an EMBL/GenBank/DDBJ whole genome shotgun (WGS) entry which is preliminary data.</text>
</comment>
<dbReference type="SUPFAM" id="SSF50978">
    <property type="entry name" value="WD40 repeat-like"/>
    <property type="match status" value="1"/>
</dbReference>
<dbReference type="PANTHER" id="PTHR19879">
    <property type="entry name" value="TRANSCRIPTION INITIATION FACTOR TFIID"/>
    <property type="match status" value="1"/>
</dbReference>
<gene>
    <name evidence="8" type="ORF">PPROV_000138800</name>
</gene>
<dbReference type="Pfam" id="PF04494">
    <property type="entry name" value="TFIID_NTD2"/>
    <property type="match status" value="1"/>
</dbReference>
<dbReference type="PANTHER" id="PTHR19879:SF1">
    <property type="entry name" value="CANNONBALL-RELATED"/>
    <property type="match status" value="1"/>
</dbReference>
<dbReference type="EMBL" id="BNJQ01000003">
    <property type="protein sequence ID" value="GHP02632.1"/>
    <property type="molecule type" value="Genomic_DNA"/>
</dbReference>
<reference evidence="8" key="1">
    <citation type="submission" date="2020-10" db="EMBL/GenBank/DDBJ databases">
        <title>Unveiling of a novel bifunctional photoreceptor, Dualchrome1, isolated from a cosmopolitan green alga.</title>
        <authorList>
            <person name="Suzuki S."/>
            <person name="Kawachi M."/>
        </authorList>
    </citation>
    <scope>NUCLEOTIDE SEQUENCE</scope>
    <source>
        <strain evidence="8">NIES 2893</strain>
    </source>
</reference>
<keyword evidence="2 5" id="KW-0853">WD repeat</keyword>
<dbReference type="OrthoDB" id="674604at2759"/>
<dbReference type="PROSITE" id="PS50294">
    <property type="entry name" value="WD_REPEATS_REGION"/>
    <property type="match status" value="1"/>
</dbReference>
<dbReference type="Gene3D" id="1.25.40.500">
    <property type="entry name" value="TFIID subunit TAF5, NTD2 domain"/>
    <property type="match status" value="1"/>
</dbReference>
<dbReference type="PROSITE" id="PS00678">
    <property type="entry name" value="WD_REPEATS_1"/>
    <property type="match status" value="1"/>
</dbReference>
<evidence type="ECO:0000256" key="1">
    <source>
        <dbReference type="ARBA" id="ARBA00004123"/>
    </source>
</evidence>
<keyword evidence="3" id="KW-0677">Repeat</keyword>
<proteinExistence type="predicted"/>
<sequence length="756" mass="79236">MRETDFQALVVRYFQACGFTQAEDALRSEILARSQNLAAGAAAAGASAAVGAPAPALDDAVMALSANLERWDAGGGAAAIADHVSLVDARRSSPEALVQGYGRLYDFVDATLDRYRPALAGVLYPLYVHVFLELVLREHATEALEFLREFETRFSDANSTASRPGARSKELKELQMVSLPEHLRENPTSLRYLEERTPVPVDAYALDILLHFLQSPDVPRDILLLVNRRLDVHVVGSDDADGEAAAKRQRVTDDGHGDDVADAPQLSLGLNASNLEDRLAEELAGREAEEQAGGDADGGAARRKAKEAGKLAVLGVDGAHLSRVREPRVPLPTHDAVWEARRLAHMRRRISLGGPEDKTPDCVFFTVTHAGAGGGAMTSASVHPDGSAMAAAFGDGLVRVWHMNPRETTGNLHSPAVDAWKDGVRDAAAANGGGGSSSTVGGAPRGVVLAGANGASYSVDWCSEHGLLLSAGRDGCARVWAPGVVGDDEHPVGACLHVYSWGHRQGQPIWDARWHPSSCSSFCTAGADRIAALWSAERASGPVRIFGGRVGHVSDVNAVAWHPNGSYVATASDDRCVKLWDIRSGGCVRTLGGAADAVTCVAVTPGGGWIVAGDAAGDLAVFDLAAGKLLKRVTGVSRSGPIWSVCTSAGEHGPLLTTGSADGHVRTFHGPRLVSEGSNVRLHAPAPISTPAFPGSQIAFPASGWVVGDYLTKCTPVHHVSYTWSNLLVGAGPLSLPTTAAPASTATPMVLTTTTI</sequence>
<feature type="region of interest" description="Disordered" evidence="6">
    <location>
        <begin position="282"/>
        <end position="303"/>
    </location>
</feature>
<dbReference type="CDD" id="cd08044">
    <property type="entry name" value="TAF5_NTD2"/>
    <property type="match status" value="1"/>
</dbReference>
<evidence type="ECO:0000259" key="7">
    <source>
        <dbReference type="Pfam" id="PF04494"/>
    </source>
</evidence>
<dbReference type="InterPro" id="IPR015943">
    <property type="entry name" value="WD40/YVTN_repeat-like_dom_sf"/>
</dbReference>
<protein>
    <recommendedName>
        <fullName evidence="7">TFIID subunit TAF5 NTD2 domain-containing protein</fullName>
    </recommendedName>
</protein>
<dbReference type="InterPro" id="IPR036322">
    <property type="entry name" value="WD40_repeat_dom_sf"/>
</dbReference>
<evidence type="ECO:0000256" key="6">
    <source>
        <dbReference type="SAM" id="MobiDB-lite"/>
    </source>
</evidence>
<accession>A0A830H7T6</accession>
<feature type="region of interest" description="Disordered" evidence="6">
    <location>
        <begin position="239"/>
        <end position="264"/>
    </location>
</feature>
<evidence type="ECO:0000256" key="3">
    <source>
        <dbReference type="ARBA" id="ARBA00022737"/>
    </source>
</evidence>
<dbReference type="SUPFAM" id="SSF160897">
    <property type="entry name" value="Taf5 N-terminal domain-like"/>
    <property type="match status" value="1"/>
</dbReference>
<dbReference type="PROSITE" id="PS50082">
    <property type="entry name" value="WD_REPEATS_2"/>
    <property type="match status" value="3"/>
</dbReference>
<dbReference type="GO" id="GO:0016251">
    <property type="term" value="F:RNA polymerase II general transcription initiation factor activity"/>
    <property type="evidence" value="ECO:0007669"/>
    <property type="project" value="TreeGrafter"/>
</dbReference>
<keyword evidence="9" id="KW-1185">Reference proteome</keyword>
<dbReference type="InterPro" id="IPR037264">
    <property type="entry name" value="TFIID_NTD2_sf"/>
</dbReference>
<feature type="repeat" description="WD" evidence="5">
    <location>
        <begin position="377"/>
        <end position="411"/>
    </location>
</feature>
<dbReference type="Pfam" id="PF00400">
    <property type="entry name" value="WD40"/>
    <property type="match status" value="4"/>
</dbReference>
<dbReference type="InterPro" id="IPR001680">
    <property type="entry name" value="WD40_rpt"/>
</dbReference>
<dbReference type="SMART" id="SM00320">
    <property type="entry name" value="WD40"/>
    <property type="match status" value="6"/>
</dbReference>
<keyword evidence="4" id="KW-0539">Nucleus</keyword>
<dbReference type="InterPro" id="IPR019775">
    <property type="entry name" value="WD40_repeat_CS"/>
</dbReference>
<name>A0A830H7T6_9CHLO</name>
<feature type="domain" description="TFIID subunit TAF5 NTD2" evidence="7">
    <location>
        <begin position="93"/>
        <end position="218"/>
    </location>
</feature>
<dbReference type="GO" id="GO:0005669">
    <property type="term" value="C:transcription factor TFIID complex"/>
    <property type="evidence" value="ECO:0007669"/>
    <property type="project" value="TreeGrafter"/>
</dbReference>
<organism evidence="8 9">
    <name type="scientific">Pycnococcus provasolii</name>
    <dbReference type="NCBI Taxonomy" id="41880"/>
    <lineage>
        <taxon>Eukaryota</taxon>
        <taxon>Viridiplantae</taxon>
        <taxon>Chlorophyta</taxon>
        <taxon>Pseudoscourfieldiophyceae</taxon>
        <taxon>Pseudoscourfieldiales</taxon>
        <taxon>Pycnococcaceae</taxon>
        <taxon>Pycnococcus</taxon>
    </lineage>
</organism>
<evidence type="ECO:0000256" key="4">
    <source>
        <dbReference type="ARBA" id="ARBA00023242"/>
    </source>
</evidence>
<dbReference type="GO" id="GO:0006367">
    <property type="term" value="P:transcription initiation at RNA polymerase II promoter"/>
    <property type="evidence" value="ECO:0007669"/>
    <property type="project" value="TreeGrafter"/>
</dbReference>
<evidence type="ECO:0000313" key="9">
    <source>
        <dbReference type="Proteomes" id="UP000660262"/>
    </source>
</evidence>
<feature type="repeat" description="WD" evidence="5">
    <location>
        <begin position="549"/>
        <end position="590"/>
    </location>
</feature>
<evidence type="ECO:0000313" key="8">
    <source>
        <dbReference type="EMBL" id="GHP02632.1"/>
    </source>
</evidence>
<dbReference type="InterPro" id="IPR007582">
    <property type="entry name" value="TFIID_NTD2"/>
</dbReference>
<feature type="repeat" description="WD" evidence="5">
    <location>
        <begin position="449"/>
        <end position="480"/>
    </location>
</feature>
<dbReference type="Proteomes" id="UP000660262">
    <property type="component" value="Unassembled WGS sequence"/>
</dbReference>
<evidence type="ECO:0000256" key="2">
    <source>
        <dbReference type="ARBA" id="ARBA00022574"/>
    </source>
</evidence>
<comment type="subcellular location">
    <subcellularLocation>
        <location evidence="1">Nucleus</location>
    </subcellularLocation>
</comment>
<evidence type="ECO:0000256" key="5">
    <source>
        <dbReference type="PROSITE-ProRule" id="PRU00221"/>
    </source>
</evidence>